<dbReference type="Gene3D" id="1.10.10.60">
    <property type="entry name" value="Homeodomain-like"/>
    <property type="match status" value="1"/>
</dbReference>
<dbReference type="PROSITE" id="PS01124">
    <property type="entry name" value="HTH_ARAC_FAMILY_2"/>
    <property type="match status" value="1"/>
</dbReference>
<evidence type="ECO:0000256" key="2">
    <source>
        <dbReference type="ARBA" id="ARBA00023125"/>
    </source>
</evidence>
<evidence type="ECO:0000313" key="6">
    <source>
        <dbReference type="Proteomes" id="UP000477680"/>
    </source>
</evidence>
<organism evidence="5 6">
    <name type="scientific">Kineobactrum salinum</name>
    <dbReference type="NCBI Taxonomy" id="2708301"/>
    <lineage>
        <taxon>Bacteria</taxon>
        <taxon>Pseudomonadati</taxon>
        <taxon>Pseudomonadota</taxon>
        <taxon>Gammaproteobacteria</taxon>
        <taxon>Cellvibrionales</taxon>
        <taxon>Halieaceae</taxon>
        <taxon>Kineobactrum</taxon>
    </lineage>
</organism>
<dbReference type="Pfam" id="PF12833">
    <property type="entry name" value="HTH_18"/>
    <property type="match status" value="1"/>
</dbReference>
<accession>A0A6C0U507</accession>
<name>A0A6C0U507_9GAMM</name>
<dbReference type="InterPro" id="IPR018062">
    <property type="entry name" value="HTH_AraC-typ_CS"/>
</dbReference>
<dbReference type="InterPro" id="IPR035418">
    <property type="entry name" value="AraC-bd_2"/>
</dbReference>
<evidence type="ECO:0000256" key="1">
    <source>
        <dbReference type="ARBA" id="ARBA00023015"/>
    </source>
</evidence>
<dbReference type="GO" id="GO:0043565">
    <property type="term" value="F:sequence-specific DNA binding"/>
    <property type="evidence" value="ECO:0007669"/>
    <property type="project" value="InterPro"/>
</dbReference>
<dbReference type="InterPro" id="IPR018060">
    <property type="entry name" value="HTH_AraC"/>
</dbReference>
<dbReference type="InterPro" id="IPR050204">
    <property type="entry name" value="AraC_XylS_family_regulators"/>
</dbReference>
<keyword evidence="2" id="KW-0238">DNA-binding</keyword>
<dbReference type="SMART" id="SM00342">
    <property type="entry name" value="HTH_ARAC"/>
    <property type="match status" value="1"/>
</dbReference>
<sequence>MQKSPIANYNLIRSTDIEETRERVGKLLWPHRMRLRSSEKWVNTRLDGVFIGDIALIYIHYGTPVTIDPGQISDYYLIQTTLSGNSRVSNGRREMDTGVGLTTVVSPSEATRIFMDQRCSHMILRVRRDALERCLMEQLDRSFTAPPVFELALSHDTPVGAAWFQTLQFLSRQYNAGGECLRAPIVQRQFAELAIGQLLNTHRHSYSDRLLRGARVALPWHVRRARDYIEDHLGEIITLAQLSREVGVSARTLQSGFQRFLEQTPSDYIRDRRLARAHNALRCAAPGSVSVTEVLVALGINNPGRFANYYRRRYGCLPSETLAHD</sequence>
<dbReference type="PROSITE" id="PS00041">
    <property type="entry name" value="HTH_ARAC_FAMILY_1"/>
    <property type="match status" value="1"/>
</dbReference>
<keyword evidence="6" id="KW-1185">Reference proteome</keyword>
<reference evidence="5 6" key="1">
    <citation type="submission" date="2020-02" db="EMBL/GenBank/DDBJ databases">
        <title>Genome sequencing for Kineobactrum sp. M2.</title>
        <authorList>
            <person name="Park S.-J."/>
        </authorList>
    </citation>
    <scope>NUCLEOTIDE SEQUENCE [LARGE SCALE GENOMIC DNA]</scope>
    <source>
        <strain evidence="5 6">M2</strain>
    </source>
</reference>
<keyword evidence="1" id="KW-0805">Transcription regulation</keyword>
<feature type="domain" description="HTH araC/xylS-type" evidence="4">
    <location>
        <begin position="223"/>
        <end position="324"/>
    </location>
</feature>
<dbReference type="SUPFAM" id="SSF46689">
    <property type="entry name" value="Homeodomain-like"/>
    <property type="match status" value="1"/>
</dbReference>
<gene>
    <name evidence="5" type="ORF">G3T16_14945</name>
</gene>
<dbReference type="AlphaFoldDB" id="A0A6C0U507"/>
<dbReference type="PANTHER" id="PTHR46796:SF6">
    <property type="entry name" value="ARAC SUBFAMILY"/>
    <property type="match status" value="1"/>
</dbReference>
<dbReference type="PANTHER" id="PTHR46796">
    <property type="entry name" value="HTH-TYPE TRANSCRIPTIONAL ACTIVATOR RHAS-RELATED"/>
    <property type="match status" value="1"/>
</dbReference>
<evidence type="ECO:0000259" key="4">
    <source>
        <dbReference type="PROSITE" id="PS01124"/>
    </source>
</evidence>
<dbReference type="InterPro" id="IPR009057">
    <property type="entry name" value="Homeodomain-like_sf"/>
</dbReference>
<keyword evidence="3" id="KW-0804">Transcription</keyword>
<dbReference type="Proteomes" id="UP000477680">
    <property type="component" value="Chromosome"/>
</dbReference>
<dbReference type="Pfam" id="PF14525">
    <property type="entry name" value="AraC_binding_2"/>
    <property type="match status" value="1"/>
</dbReference>
<dbReference type="EMBL" id="CP048711">
    <property type="protein sequence ID" value="QIB66499.1"/>
    <property type="molecule type" value="Genomic_DNA"/>
</dbReference>
<proteinExistence type="predicted"/>
<evidence type="ECO:0000313" key="5">
    <source>
        <dbReference type="EMBL" id="QIB66499.1"/>
    </source>
</evidence>
<protein>
    <submittedName>
        <fullName evidence="5">AraC family transcriptional regulator</fullName>
    </submittedName>
</protein>
<evidence type="ECO:0000256" key="3">
    <source>
        <dbReference type="ARBA" id="ARBA00023163"/>
    </source>
</evidence>
<dbReference type="KEGG" id="kim:G3T16_14945"/>
<dbReference type="RefSeq" id="WP_163495933.1">
    <property type="nucleotide sequence ID" value="NZ_CP048711.1"/>
</dbReference>
<dbReference type="GO" id="GO:0003700">
    <property type="term" value="F:DNA-binding transcription factor activity"/>
    <property type="evidence" value="ECO:0007669"/>
    <property type="project" value="InterPro"/>
</dbReference>